<keyword evidence="2" id="KW-1133">Transmembrane helix</keyword>
<dbReference type="AlphaFoldDB" id="A0A9Q0RHJ2"/>
<feature type="transmembrane region" description="Helical" evidence="2">
    <location>
        <begin position="21"/>
        <end position="45"/>
    </location>
</feature>
<proteinExistence type="predicted"/>
<feature type="transmembrane region" description="Helical" evidence="2">
    <location>
        <begin position="125"/>
        <end position="144"/>
    </location>
</feature>
<feature type="compositionally biased region" description="Low complexity" evidence="1">
    <location>
        <begin position="458"/>
        <end position="467"/>
    </location>
</feature>
<evidence type="ECO:0000313" key="4">
    <source>
        <dbReference type="Proteomes" id="UP001142055"/>
    </source>
</evidence>
<reference evidence="3" key="1">
    <citation type="submission" date="2022-12" db="EMBL/GenBank/DDBJ databases">
        <title>Genome assemblies of Blomia tropicalis.</title>
        <authorList>
            <person name="Cui Y."/>
        </authorList>
    </citation>
    <scope>NUCLEOTIDE SEQUENCE</scope>
    <source>
        <tissue evidence="3">Adult mites</tissue>
    </source>
</reference>
<feature type="region of interest" description="Disordered" evidence="1">
    <location>
        <begin position="181"/>
        <end position="348"/>
    </location>
</feature>
<feature type="compositionally biased region" description="Basic residues" evidence="1">
    <location>
        <begin position="408"/>
        <end position="435"/>
    </location>
</feature>
<name>A0A9Q0RHJ2_BLOTA</name>
<comment type="caution">
    <text evidence="3">The sequence shown here is derived from an EMBL/GenBank/DDBJ whole genome shotgun (WGS) entry which is preliminary data.</text>
</comment>
<feature type="transmembrane region" description="Helical" evidence="2">
    <location>
        <begin position="83"/>
        <end position="105"/>
    </location>
</feature>
<feature type="compositionally biased region" description="Pro residues" evidence="1">
    <location>
        <begin position="339"/>
        <end position="348"/>
    </location>
</feature>
<feature type="compositionally biased region" description="Low complexity" evidence="1">
    <location>
        <begin position="223"/>
        <end position="275"/>
    </location>
</feature>
<feature type="region of interest" description="Disordered" evidence="1">
    <location>
        <begin position="404"/>
        <end position="491"/>
    </location>
</feature>
<dbReference type="Proteomes" id="UP001142055">
    <property type="component" value="Chromosome 4"/>
</dbReference>
<keyword evidence="2" id="KW-0472">Membrane</keyword>
<accession>A0A9Q0RHJ2</accession>
<dbReference type="EMBL" id="JAPWDV010000004">
    <property type="protein sequence ID" value="KAJ6215768.1"/>
    <property type="molecule type" value="Genomic_DNA"/>
</dbReference>
<keyword evidence="2" id="KW-0812">Transmembrane</keyword>
<protein>
    <submittedName>
        <fullName evidence="3">Uncharacterized protein</fullName>
    </submittedName>
</protein>
<evidence type="ECO:0000313" key="3">
    <source>
        <dbReference type="EMBL" id="KAJ6215768.1"/>
    </source>
</evidence>
<sequence>MSQIGLERRRRRTIEMNRYRAMTYVLVVSNIFVLVAMFIAAFWGFTYPNITVDGYESGKSAYVAAFMCGLASICLCGLNFQNYYLLVTYAVLHLVIMLNQLFNLLPFNWTRIPNYPLTGNVSTQIYITIAPKILMVSFAFAIAFKLRHDEKRYELASTGGLHQRLPCHIVPRSACDQPIGSIYHQDPTIGGGGGVGSQQQQQQQPQQQSIPYGANDRGQLNGIQQQQTNNPQQQQPISQQASNQVSSSTSNLIGNNINNNTINTSNHSPPRTQAQQPPPPPPPTLPTPPHHPQSQAPPPPPPPSSHHSHPHQNQIIQTPPIYPLHRPNVTDIGGGMQTSPPPPPPLPPLAQSSLMCHRTSLSGNGLHHHHPQAINHHYQPMSNSCGGGLNGIGIAGVGSLIDIDDTRHHHPHHHHQQQRQHHPHHPPPHHHHQQQQHHYGQIYGGGVHQYHHNLGSLPSYHHPQSHSYWHHHQSTTPTTSPYDPVPTTPTKWWPNSAKQYQQYLPYYRDVYNPNF</sequence>
<feature type="compositionally biased region" description="Pro residues" evidence="1">
    <location>
        <begin position="276"/>
        <end position="304"/>
    </location>
</feature>
<evidence type="ECO:0000256" key="1">
    <source>
        <dbReference type="SAM" id="MobiDB-lite"/>
    </source>
</evidence>
<keyword evidence="4" id="KW-1185">Reference proteome</keyword>
<evidence type="ECO:0000256" key="2">
    <source>
        <dbReference type="SAM" id="Phobius"/>
    </source>
</evidence>
<feature type="transmembrane region" description="Helical" evidence="2">
    <location>
        <begin position="60"/>
        <end position="78"/>
    </location>
</feature>
<gene>
    <name evidence="3" type="ORF">RDWZM_010268</name>
</gene>
<feature type="compositionally biased region" description="Low complexity" evidence="1">
    <location>
        <begin position="197"/>
        <end position="208"/>
    </location>
</feature>
<organism evidence="3 4">
    <name type="scientific">Blomia tropicalis</name>
    <name type="common">Mite</name>
    <dbReference type="NCBI Taxonomy" id="40697"/>
    <lineage>
        <taxon>Eukaryota</taxon>
        <taxon>Metazoa</taxon>
        <taxon>Ecdysozoa</taxon>
        <taxon>Arthropoda</taxon>
        <taxon>Chelicerata</taxon>
        <taxon>Arachnida</taxon>
        <taxon>Acari</taxon>
        <taxon>Acariformes</taxon>
        <taxon>Sarcoptiformes</taxon>
        <taxon>Astigmata</taxon>
        <taxon>Glycyphagoidea</taxon>
        <taxon>Echimyopodidae</taxon>
        <taxon>Blomia</taxon>
    </lineage>
</organism>